<organism evidence="1">
    <name type="scientific">Anopheles braziliensis</name>
    <dbReference type="NCBI Taxonomy" id="58242"/>
    <lineage>
        <taxon>Eukaryota</taxon>
        <taxon>Metazoa</taxon>
        <taxon>Ecdysozoa</taxon>
        <taxon>Arthropoda</taxon>
        <taxon>Hexapoda</taxon>
        <taxon>Insecta</taxon>
        <taxon>Pterygota</taxon>
        <taxon>Neoptera</taxon>
        <taxon>Endopterygota</taxon>
        <taxon>Diptera</taxon>
        <taxon>Nematocera</taxon>
        <taxon>Culicoidea</taxon>
        <taxon>Culicidae</taxon>
        <taxon>Anophelinae</taxon>
        <taxon>Anopheles</taxon>
    </lineage>
</organism>
<accession>A0A2M3ZWP6</accession>
<proteinExistence type="predicted"/>
<sequence>MRERYVWLCVLTTGVYVCPCACVPWSIFHRPPTGGTSTPTNQPPQWCLVNSNSERCELAAVHGLDKNATVFIWFSAGS</sequence>
<name>A0A2M3ZWP6_9DIPT</name>
<evidence type="ECO:0000313" key="1">
    <source>
        <dbReference type="EMBL" id="MBW32986.1"/>
    </source>
</evidence>
<dbReference type="AlphaFoldDB" id="A0A2M3ZWP6"/>
<reference evidence="1" key="1">
    <citation type="submission" date="2018-01" db="EMBL/GenBank/DDBJ databases">
        <title>An insight into the sialome of Amazonian anophelines.</title>
        <authorList>
            <person name="Ribeiro J.M."/>
            <person name="Scarpassa V."/>
            <person name="Calvo E."/>
        </authorList>
    </citation>
    <scope>NUCLEOTIDE SEQUENCE</scope>
    <source>
        <tissue evidence="1">Salivary glands</tissue>
    </source>
</reference>
<protein>
    <submittedName>
        <fullName evidence="1">Putative secreted peptide</fullName>
    </submittedName>
</protein>
<dbReference type="EMBL" id="GGFM01012235">
    <property type="protein sequence ID" value="MBW32986.1"/>
    <property type="molecule type" value="Transcribed_RNA"/>
</dbReference>